<dbReference type="PANTHER" id="PTHR23011:SF28">
    <property type="entry name" value="CYCLIC NUCLEOTIDE-BINDING DOMAIN CONTAINING PROTEIN"/>
    <property type="match status" value="1"/>
</dbReference>
<gene>
    <name evidence="2" type="ORF">BSTOLATCC_MIC64093</name>
</gene>
<evidence type="ECO:0000313" key="2">
    <source>
        <dbReference type="EMBL" id="CAG9335628.1"/>
    </source>
</evidence>
<proteinExistence type="predicted"/>
<dbReference type="Pfam" id="PF00027">
    <property type="entry name" value="cNMP_binding"/>
    <property type="match status" value="2"/>
</dbReference>
<dbReference type="SMART" id="SM00100">
    <property type="entry name" value="cNMP"/>
    <property type="match status" value="2"/>
</dbReference>
<dbReference type="PANTHER" id="PTHR23011">
    <property type="entry name" value="CYCLIC NUCLEOTIDE-BINDING DOMAIN CONTAINING PROTEIN"/>
    <property type="match status" value="1"/>
</dbReference>
<feature type="domain" description="Cyclic nucleotide-binding" evidence="1">
    <location>
        <begin position="40"/>
        <end position="147"/>
    </location>
</feature>
<dbReference type="InterPro" id="IPR018490">
    <property type="entry name" value="cNMP-bd_dom_sf"/>
</dbReference>
<keyword evidence="3" id="KW-1185">Reference proteome</keyword>
<dbReference type="Gene3D" id="2.60.120.10">
    <property type="entry name" value="Jelly Rolls"/>
    <property type="match status" value="2"/>
</dbReference>
<evidence type="ECO:0000313" key="3">
    <source>
        <dbReference type="Proteomes" id="UP001162131"/>
    </source>
</evidence>
<dbReference type="EMBL" id="CAJZBQ010000062">
    <property type="protein sequence ID" value="CAG9335628.1"/>
    <property type="molecule type" value="Genomic_DNA"/>
</dbReference>
<sequence>MDSEADIIRIISIIKKKLKTYEELQELDRLLSELKPLESAVDGLTMANRMLLLNSFTAEELGENEVLFSKGDPSDCIYVILSGSLQLYNHTLKDKGDMIPGNILGKGTILGERGILKDLPRSLTAVAIEHMYVLRLEAQIFKSLLGKEVNANMETKRKIVDQYIPGLAQIPAQQRERLAYLLDIEYYSRGVIIAKQGSFNEKILIILEGECKIFFQQGQYKRFLSTLEKGSWIGEESALFDKPSAFSVVVTSETLKVARIKNSDIKQVYPSATVQLLRSSYNAREIARNKLATFSHPCLTPRPSLPSSPRNFPLATPQAKEKMNTIINRMPHIRSSTLTKELMKCNLKGDIESQAETRAFRIRKSFARCRSQGLNS</sequence>
<protein>
    <recommendedName>
        <fullName evidence="1">Cyclic nucleotide-binding domain-containing protein</fullName>
    </recommendedName>
</protein>
<reference evidence="2" key="1">
    <citation type="submission" date="2021-09" db="EMBL/GenBank/DDBJ databases">
        <authorList>
            <consortium name="AG Swart"/>
            <person name="Singh M."/>
            <person name="Singh A."/>
            <person name="Seah K."/>
            <person name="Emmerich C."/>
        </authorList>
    </citation>
    <scope>NUCLEOTIDE SEQUENCE</scope>
    <source>
        <strain evidence="2">ATCC30299</strain>
    </source>
</reference>
<organism evidence="2 3">
    <name type="scientific">Blepharisma stoltei</name>
    <dbReference type="NCBI Taxonomy" id="1481888"/>
    <lineage>
        <taxon>Eukaryota</taxon>
        <taxon>Sar</taxon>
        <taxon>Alveolata</taxon>
        <taxon>Ciliophora</taxon>
        <taxon>Postciliodesmatophora</taxon>
        <taxon>Heterotrichea</taxon>
        <taxon>Heterotrichida</taxon>
        <taxon>Blepharismidae</taxon>
        <taxon>Blepharisma</taxon>
    </lineage>
</organism>
<dbReference type="Proteomes" id="UP001162131">
    <property type="component" value="Unassembled WGS sequence"/>
</dbReference>
<evidence type="ECO:0000259" key="1">
    <source>
        <dbReference type="PROSITE" id="PS50042"/>
    </source>
</evidence>
<dbReference type="InterPro" id="IPR014710">
    <property type="entry name" value="RmlC-like_jellyroll"/>
</dbReference>
<dbReference type="InterPro" id="IPR000595">
    <property type="entry name" value="cNMP-bd_dom"/>
</dbReference>
<dbReference type="AlphaFoldDB" id="A0AAU9KD53"/>
<dbReference type="CDD" id="cd00038">
    <property type="entry name" value="CAP_ED"/>
    <property type="match status" value="2"/>
</dbReference>
<accession>A0AAU9KD53</accession>
<dbReference type="SUPFAM" id="SSF51206">
    <property type="entry name" value="cAMP-binding domain-like"/>
    <property type="match status" value="2"/>
</dbReference>
<dbReference type="PROSITE" id="PS50042">
    <property type="entry name" value="CNMP_BINDING_3"/>
    <property type="match status" value="2"/>
</dbReference>
<comment type="caution">
    <text evidence="2">The sequence shown here is derived from an EMBL/GenBank/DDBJ whole genome shotgun (WGS) entry which is preliminary data.</text>
</comment>
<name>A0AAU9KD53_9CILI</name>
<feature type="domain" description="Cyclic nucleotide-binding" evidence="1">
    <location>
        <begin position="166"/>
        <end position="268"/>
    </location>
</feature>